<evidence type="ECO:0000256" key="7">
    <source>
        <dbReference type="SAM" id="MobiDB-lite"/>
    </source>
</evidence>
<dbReference type="PROSITE" id="PS51152">
    <property type="entry name" value="NFYA_HAP2_2"/>
    <property type="match status" value="1"/>
</dbReference>
<dbReference type="PANTHER" id="PTHR12632">
    <property type="entry name" value="TRANSCRIPTION FACTOR NF-Y ALPHA-RELATED"/>
    <property type="match status" value="1"/>
</dbReference>
<name>A0AAU9S861_THLAR</name>
<proteinExistence type="inferred from homology"/>
<keyword evidence="5 6" id="KW-0539">Nucleus</keyword>
<gene>
    <name evidence="8" type="ORF">TAV2_LOCUS12045</name>
</gene>
<evidence type="ECO:0000256" key="6">
    <source>
        <dbReference type="RuleBase" id="RU367155"/>
    </source>
</evidence>
<comment type="subcellular location">
    <subcellularLocation>
        <location evidence="1 6">Nucleus</location>
    </subcellularLocation>
</comment>
<dbReference type="InterPro" id="IPR001289">
    <property type="entry name" value="NFYA"/>
</dbReference>
<evidence type="ECO:0000256" key="4">
    <source>
        <dbReference type="ARBA" id="ARBA00023163"/>
    </source>
</evidence>
<keyword evidence="4 6" id="KW-0804">Transcription</keyword>
<comment type="similarity">
    <text evidence="6">Belongs to the NFYA/HAP2 subunit family.</text>
</comment>
<evidence type="ECO:0000313" key="8">
    <source>
        <dbReference type="EMBL" id="CAH2056852.1"/>
    </source>
</evidence>
<evidence type="ECO:0000256" key="5">
    <source>
        <dbReference type="ARBA" id="ARBA00023242"/>
    </source>
</evidence>
<sequence>MSPYLHLSRHLHAMRRPRGCGGRFLNSKPPNSGKNRTDTDKTGNCQTFQPAESQNSEVLQSESVNLNSPSGSMANLLGSEVTSSIFSTGNFNQHAINHLRPSANSVSNMLKWVAADPGHSNLKTCRQGKGGIGVELLAPPRS</sequence>
<dbReference type="Proteomes" id="UP000836841">
    <property type="component" value="Unassembled WGS sequence"/>
</dbReference>
<comment type="caution">
    <text evidence="8">The sequence shown here is derived from an EMBL/GenBank/DDBJ whole genome shotgun (WGS) entry which is preliminary data.</text>
</comment>
<dbReference type="Gene3D" id="6.10.250.2430">
    <property type="match status" value="1"/>
</dbReference>
<keyword evidence="3 6" id="KW-0238">DNA-binding</keyword>
<feature type="region of interest" description="Disordered" evidence="7">
    <location>
        <begin position="16"/>
        <end position="43"/>
    </location>
</feature>
<accession>A0AAU9S861</accession>
<keyword evidence="9" id="KW-1185">Reference proteome</keyword>
<evidence type="ECO:0000256" key="2">
    <source>
        <dbReference type="ARBA" id="ARBA00023015"/>
    </source>
</evidence>
<organism evidence="8 9">
    <name type="scientific">Thlaspi arvense</name>
    <name type="common">Field penny-cress</name>
    <dbReference type="NCBI Taxonomy" id="13288"/>
    <lineage>
        <taxon>Eukaryota</taxon>
        <taxon>Viridiplantae</taxon>
        <taxon>Streptophyta</taxon>
        <taxon>Embryophyta</taxon>
        <taxon>Tracheophyta</taxon>
        <taxon>Spermatophyta</taxon>
        <taxon>Magnoliopsida</taxon>
        <taxon>eudicotyledons</taxon>
        <taxon>Gunneridae</taxon>
        <taxon>Pentapetalae</taxon>
        <taxon>rosids</taxon>
        <taxon>malvids</taxon>
        <taxon>Brassicales</taxon>
        <taxon>Brassicaceae</taxon>
        <taxon>Thlaspideae</taxon>
        <taxon>Thlaspi</taxon>
    </lineage>
</organism>
<evidence type="ECO:0000256" key="3">
    <source>
        <dbReference type="ARBA" id="ARBA00023125"/>
    </source>
</evidence>
<dbReference type="Pfam" id="PF02045">
    <property type="entry name" value="CBFB_NFYA"/>
    <property type="match status" value="1"/>
</dbReference>
<dbReference type="GO" id="GO:0005634">
    <property type="term" value="C:nucleus"/>
    <property type="evidence" value="ECO:0007669"/>
    <property type="project" value="UniProtKB-SubCell"/>
</dbReference>
<protein>
    <recommendedName>
        <fullName evidence="6">Nuclear transcription factor Y subunit</fullName>
    </recommendedName>
</protein>
<dbReference type="GO" id="GO:0003700">
    <property type="term" value="F:DNA-binding transcription factor activity"/>
    <property type="evidence" value="ECO:0007669"/>
    <property type="project" value="UniProtKB-UniRule"/>
</dbReference>
<comment type="subunit">
    <text evidence="6">Heterotrimer.</text>
</comment>
<evidence type="ECO:0000256" key="1">
    <source>
        <dbReference type="ARBA" id="ARBA00004123"/>
    </source>
</evidence>
<dbReference type="EMBL" id="CAJVSB020000601">
    <property type="protein sequence ID" value="CAH2056852.1"/>
    <property type="molecule type" value="Genomic_DNA"/>
</dbReference>
<keyword evidence="2 6" id="KW-0805">Transcription regulation</keyword>
<dbReference type="GO" id="GO:0003677">
    <property type="term" value="F:DNA binding"/>
    <property type="evidence" value="ECO:0007669"/>
    <property type="project" value="UniProtKB-KW"/>
</dbReference>
<evidence type="ECO:0000313" key="9">
    <source>
        <dbReference type="Proteomes" id="UP000836841"/>
    </source>
</evidence>
<dbReference type="AlphaFoldDB" id="A0AAU9S861"/>
<reference evidence="8 9" key="1">
    <citation type="submission" date="2022-03" db="EMBL/GenBank/DDBJ databases">
        <authorList>
            <person name="Nunn A."/>
            <person name="Chopra R."/>
            <person name="Nunn A."/>
            <person name="Contreras Garrido A."/>
        </authorList>
    </citation>
    <scope>NUCLEOTIDE SEQUENCE [LARGE SCALE GENOMIC DNA]</scope>
</reference>
<comment type="function">
    <text evidence="6">Component of the sequence-specific heterotrimeric transcription factor (NF-Y) which specifically recognizes a 5'-CCAAT-3' box motif found in the promoters of its target genes.</text>
</comment>